<evidence type="ECO:0000313" key="1">
    <source>
        <dbReference type="Proteomes" id="UP000887578"/>
    </source>
</evidence>
<organism evidence="1 2">
    <name type="scientific">Panagrolaimus davidi</name>
    <dbReference type="NCBI Taxonomy" id="227884"/>
    <lineage>
        <taxon>Eukaryota</taxon>
        <taxon>Metazoa</taxon>
        <taxon>Ecdysozoa</taxon>
        <taxon>Nematoda</taxon>
        <taxon>Chromadorea</taxon>
        <taxon>Rhabditida</taxon>
        <taxon>Tylenchina</taxon>
        <taxon>Panagrolaimomorpha</taxon>
        <taxon>Panagrolaimoidea</taxon>
        <taxon>Panagrolaimidae</taxon>
        <taxon>Panagrolaimus</taxon>
    </lineage>
</organism>
<reference evidence="2" key="1">
    <citation type="submission" date="2022-11" db="UniProtKB">
        <authorList>
            <consortium name="WormBaseParasite"/>
        </authorList>
    </citation>
    <scope>IDENTIFICATION</scope>
</reference>
<accession>A0A914QQA5</accession>
<protein>
    <submittedName>
        <fullName evidence="2">Transposase</fullName>
    </submittedName>
</protein>
<sequence length="178" mass="20878">MVFLKDVKKNQNKNIARLKTEDLTKVMGLVVTAIRRILFCKSKGNKYIAGYSQFQKKPPLQYFIVSGDEEMQDAYACTIFYNSRKGAVKEDEKTPVNKYAECVKLHPESCETIGELFSLMAHEVGHELEPYFLQYSADHFTTWHCIHHVIRNRLERFGLHLNTLHMNKNKYSLKKRKF</sequence>
<proteinExistence type="predicted"/>
<dbReference type="WBParaSite" id="PDA_v2.g5932.t1">
    <property type="protein sequence ID" value="PDA_v2.g5932.t1"/>
    <property type="gene ID" value="PDA_v2.g5932"/>
</dbReference>
<dbReference type="AlphaFoldDB" id="A0A914QQA5"/>
<evidence type="ECO:0000313" key="2">
    <source>
        <dbReference type="WBParaSite" id="PDA_v2.g5932.t1"/>
    </source>
</evidence>
<name>A0A914QQA5_9BILA</name>
<dbReference type="Proteomes" id="UP000887578">
    <property type="component" value="Unplaced"/>
</dbReference>
<keyword evidence="1" id="KW-1185">Reference proteome</keyword>